<comment type="caution">
    <text evidence="5">The sequence shown here is derived from an EMBL/GenBank/DDBJ whole genome shotgun (WGS) entry which is preliminary data.</text>
</comment>
<accession>A0A0M9ET07</accession>
<reference evidence="5 6" key="1">
    <citation type="submission" date="2015-04" db="EMBL/GenBank/DDBJ databases">
        <title>The draft genome sequence of Fusarium langsethiae, a T-2/HT-2 mycotoxin producer.</title>
        <authorList>
            <person name="Lysoe E."/>
            <person name="Divon H.H."/>
            <person name="Terzi V."/>
            <person name="Orru L."/>
            <person name="Lamontanara A."/>
            <person name="Kolseth A.-K."/>
            <person name="Frandsen R.J."/>
            <person name="Nielsen K."/>
            <person name="Thrane U."/>
        </authorList>
    </citation>
    <scope>NUCLEOTIDE SEQUENCE [LARGE SCALE GENOMIC DNA]</scope>
    <source>
        <strain evidence="5 6">Fl201059</strain>
    </source>
</reference>
<dbReference type="SUPFAM" id="SSF51735">
    <property type="entry name" value="NAD(P)-binding Rossmann-fold domains"/>
    <property type="match status" value="1"/>
</dbReference>
<evidence type="ECO:0000256" key="3">
    <source>
        <dbReference type="SAM" id="MobiDB-lite"/>
    </source>
</evidence>
<keyword evidence="1" id="KW-0560">Oxidoreductase</keyword>
<dbReference type="Pfam" id="PF02826">
    <property type="entry name" value="2-Hacid_dh_C"/>
    <property type="match status" value="2"/>
</dbReference>
<dbReference type="InterPro" id="IPR029752">
    <property type="entry name" value="D-isomer_DH_CS1"/>
</dbReference>
<dbReference type="CDD" id="cd12163">
    <property type="entry name" value="2-Hacid_dh_5"/>
    <property type="match status" value="1"/>
</dbReference>
<sequence length="370" mass="41078">MTLITTRTNKSLKGHKAIILLNTESPKTQVEAIQKRFPDLTIKTFIEKKHGAPLEPPFDEGEWRDTTIILTGVTTAKLLPEPEQVPHLQYIQLTSAGADHLIKTPIFTNTKIPICTANGVHGPQIAEWIIGTYLSHRLRLREYSKFQDQGRWHRISDDPEDATDTAGKRIGILGYGSIGRQTARVSKALGLDVHAYTLHPRNTPESRRDDSYSPPGLGDPEGKFPSKWFSGGSKEDIHAFLDSGLDIVVIALPLTDKTRGLISKPEFGILAKKRTFVVNIARGPIVDTDDLIEALNSEKIVGAALDVTDPEPLPDNHPLWSAKNVIITPHISGSSSFYYKRLFDIFGLNLDRLGAGRTDLINKVNRREGY</sequence>
<dbReference type="Gene3D" id="3.40.50.720">
    <property type="entry name" value="NAD(P)-binding Rossmann-like Domain"/>
    <property type="match status" value="2"/>
</dbReference>
<feature type="domain" description="D-isomer specific 2-hydroxyacid dehydrogenase NAD-binding" evidence="4">
    <location>
        <begin position="245"/>
        <end position="332"/>
    </location>
</feature>
<dbReference type="PANTHER" id="PTHR43333">
    <property type="entry name" value="2-HACID_DH_C DOMAIN-CONTAINING PROTEIN"/>
    <property type="match status" value="1"/>
</dbReference>
<gene>
    <name evidence="5" type="ORF">FLAG1_07959</name>
</gene>
<feature type="compositionally biased region" description="Basic and acidic residues" evidence="3">
    <location>
        <begin position="202"/>
        <end position="211"/>
    </location>
</feature>
<keyword evidence="2" id="KW-0520">NAD</keyword>
<dbReference type="SUPFAM" id="SSF52283">
    <property type="entry name" value="Formate/glycerate dehydrogenase catalytic domain-like"/>
    <property type="match status" value="1"/>
</dbReference>
<evidence type="ECO:0000256" key="2">
    <source>
        <dbReference type="ARBA" id="ARBA00023027"/>
    </source>
</evidence>
<evidence type="ECO:0000313" key="6">
    <source>
        <dbReference type="Proteomes" id="UP000037904"/>
    </source>
</evidence>
<evidence type="ECO:0000259" key="4">
    <source>
        <dbReference type="Pfam" id="PF02826"/>
    </source>
</evidence>
<dbReference type="Proteomes" id="UP000037904">
    <property type="component" value="Unassembled WGS sequence"/>
</dbReference>
<dbReference type="InterPro" id="IPR036291">
    <property type="entry name" value="NAD(P)-bd_dom_sf"/>
</dbReference>
<dbReference type="EMBL" id="JXCE01000212">
    <property type="protein sequence ID" value="KPA39203.1"/>
    <property type="molecule type" value="Genomic_DNA"/>
</dbReference>
<feature type="region of interest" description="Disordered" evidence="3">
    <location>
        <begin position="200"/>
        <end position="219"/>
    </location>
</feature>
<evidence type="ECO:0000313" key="5">
    <source>
        <dbReference type="EMBL" id="KPA39203.1"/>
    </source>
</evidence>
<dbReference type="PANTHER" id="PTHR43333:SF1">
    <property type="entry name" value="D-ISOMER SPECIFIC 2-HYDROXYACID DEHYDROGENASE NAD-BINDING DOMAIN-CONTAINING PROTEIN"/>
    <property type="match status" value="1"/>
</dbReference>
<proteinExistence type="predicted"/>
<organism evidence="5 6">
    <name type="scientific">Fusarium langsethiae</name>
    <dbReference type="NCBI Taxonomy" id="179993"/>
    <lineage>
        <taxon>Eukaryota</taxon>
        <taxon>Fungi</taxon>
        <taxon>Dikarya</taxon>
        <taxon>Ascomycota</taxon>
        <taxon>Pezizomycotina</taxon>
        <taxon>Sordariomycetes</taxon>
        <taxon>Hypocreomycetidae</taxon>
        <taxon>Hypocreales</taxon>
        <taxon>Nectriaceae</taxon>
        <taxon>Fusarium</taxon>
    </lineage>
</organism>
<dbReference type="PROSITE" id="PS00065">
    <property type="entry name" value="D_2_HYDROXYACID_DH_1"/>
    <property type="match status" value="1"/>
</dbReference>
<protein>
    <submittedName>
        <fullName evidence="5">D-3-phosphoglycerate dehydrogenase</fullName>
    </submittedName>
</protein>
<dbReference type="GO" id="GO:0016491">
    <property type="term" value="F:oxidoreductase activity"/>
    <property type="evidence" value="ECO:0007669"/>
    <property type="project" value="UniProtKB-KW"/>
</dbReference>
<dbReference type="OrthoDB" id="298012at2759"/>
<dbReference type="InterPro" id="IPR006140">
    <property type="entry name" value="D-isomer_DH_NAD-bd"/>
</dbReference>
<keyword evidence="6" id="KW-1185">Reference proteome</keyword>
<feature type="domain" description="D-isomer specific 2-hydroxyacid dehydrogenase NAD-binding" evidence="4">
    <location>
        <begin position="133"/>
        <end position="204"/>
    </location>
</feature>
<dbReference type="GO" id="GO:0051287">
    <property type="term" value="F:NAD binding"/>
    <property type="evidence" value="ECO:0007669"/>
    <property type="project" value="InterPro"/>
</dbReference>
<dbReference type="AlphaFoldDB" id="A0A0M9ET07"/>
<name>A0A0M9ET07_FUSLA</name>
<evidence type="ECO:0000256" key="1">
    <source>
        <dbReference type="ARBA" id="ARBA00023002"/>
    </source>
</evidence>